<evidence type="ECO:0000256" key="3">
    <source>
        <dbReference type="ARBA" id="ARBA00023125"/>
    </source>
</evidence>
<dbReference type="Gene3D" id="3.40.50.300">
    <property type="entry name" value="P-loop containing nucleotide triphosphate hydrolases"/>
    <property type="match status" value="1"/>
</dbReference>
<keyword evidence="2" id="KW-0067">ATP-binding</keyword>
<keyword evidence="4" id="KW-1133">Transmembrane helix</keyword>
<evidence type="ECO:0000256" key="4">
    <source>
        <dbReference type="SAM" id="Phobius"/>
    </source>
</evidence>
<dbReference type="Pfam" id="PF00488">
    <property type="entry name" value="MutS_V"/>
    <property type="match status" value="1"/>
</dbReference>
<dbReference type="SMART" id="SM00534">
    <property type="entry name" value="MUTSac"/>
    <property type="match status" value="1"/>
</dbReference>
<keyword evidence="4" id="KW-0472">Membrane</keyword>
<evidence type="ECO:0000259" key="5">
    <source>
        <dbReference type="SMART" id="SM00534"/>
    </source>
</evidence>
<name>A0A6C0JV77_9ZZZZ</name>
<proteinExistence type="predicted"/>
<organism evidence="6">
    <name type="scientific">viral metagenome</name>
    <dbReference type="NCBI Taxonomy" id="1070528"/>
    <lineage>
        <taxon>unclassified sequences</taxon>
        <taxon>metagenomes</taxon>
        <taxon>organismal metagenomes</taxon>
    </lineage>
</organism>
<feature type="transmembrane region" description="Helical" evidence="4">
    <location>
        <begin position="162"/>
        <end position="180"/>
    </location>
</feature>
<feature type="domain" description="DNA mismatch repair proteins mutS family" evidence="5">
    <location>
        <begin position="341"/>
        <end position="521"/>
    </location>
</feature>
<keyword evidence="1" id="KW-0547">Nucleotide-binding</keyword>
<dbReference type="PANTHER" id="PTHR11361:SF34">
    <property type="entry name" value="DNA MISMATCH REPAIR PROTEIN MSH1, MITOCHONDRIAL"/>
    <property type="match status" value="1"/>
</dbReference>
<dbReference type="GO" id="GO:0006298">
    <property type="term" value="P:mismatch repair"/>
    <property type="evidence" value="ECO:0007669"/>
    <property type="project" value="InterPro"/>
</dbReference>
<keyword evidence="4" id="KW-0812">Transmembrane</keyword>
<dbReference type="PANTHER" id="PTHR11361">
    <property type="entry name" value="DNA MISMATCH REPAIR PROTEIN MUTS FAMILY MEMBER"/>
    <property type="match status" value="1"/>
</dbReference>
<dbReference type="EMBL" id="MN740737">
    <property type="protein sequence ID" value="QHU09429.1"/>
    <property type="molecule type" value="Genomic_DNA"/>
</dbReference>
<dbReference type="InterPro" id="IPR000432">
    <property type="entry name" value="DNA_mismatch_repair_MutS_C"/>
</dbReference>
<evidence type="ECO:0000313" key="6">
    <source>
        <dbReference type="EMBL" id="QHU09429.1"/>
    </source>
</evidence>
<accession>A0A6C0JV77</accession>
<sequence>MLLIKEAGLENLHSILGCKLENSAAILNRNLENSLKLSQKHFDIRTKAIEAIRQLSPNEKATWSTHLDEIAEIEGELKSFLDPESKDLKALQEDALSQLSFQTNDLRCLNYIPHALSLVAIFKIWIVPGLAVLTPLIAWILPYIFLRFLYNLPISQEQYNEILGMFLAGAPIQMGPPGIIPPRPPPQPFNMRSLVQYAFMAFSFAQSLIQPIQNALHLNKIDSKLIENGTKVAKLKHHYDFFVGEFKRLNLQHTFRESLEIIGDDARTAVHLLIEQPERVKIALRDLSELEVLWRLVWSPILNSAQVITKGDYPMMMATNMVDIALGDSAVSSSIVLNNLEHHAALTGPNGGGKSSFMRAVLQCVLISHAYGLAPADSLVVRRFSWISSGLRLQDRPGDLSLFEAEVFFASEILARSDGIGLVLYDELFHSTNPPDGIRTAEVFLKQLWNKPTIVSIVSTHVFDLVESAPKVVKKICCNAAEVGGRIAFSYKVVPGISKISSVTEIWNRFGLELRGKSRFENGGR</sequence>
<dbReference type="GO" id="GO:0030983">
    <property type="term" value="F:mismatched DNA binding"/>
    <property type="evidence" value="ECO:0007669"/>
    <property type="project" value="InterPro"/>
</dbReference>
<keyword evidence="3" id="KW-0238">DNA-binding</keyword>
<dbReference type="InterPro" id="IPR045076">
    <property type="entry name" value="MutS"/>
</dbReference>
<dbReference type="InterPro" id="IPR027417">
    <property type="entry name" value="P-loop_NTPase"/>
</dbReference>
<evidence type="ECO:0000256" key="1">
    <source>
        <dbReference type="ARBA" id="ARBA00022741"/>
    </source>
</evidence>
<reference evidence="6" key="1">
    <citation type="journal article" date="2020" name="Nature">
        <title>Giant virus diversity and host interactions through global metagenomics.</title>
        <authorList>
            <person name="Schulz F."/>
            <person name="Roux S."/>
            <person name="Paez-Espino D."/>
            <person name="Jungbluth S."/>
            <person name="Walsh D.A."/>
            <person name="Denef V.J."/>
            <person name="McMahon K.D."/>
            <person name="Konstantinidis K.T."/>
            <person name="Eloe-Fadrosh E.A."/>
            <person name="Kyrpides N.C."/>
            <person name="Woyke T."/>
        </authorList>
    </citation>
    <scope>NUCLEOTIDE SEQUENCE</scope>
    <source>
        <strain evidence="6">GVMAG-S-1101164-105</strain>
    </source>
</reference>
<evidence type="ECO:0000256" key="2">
    <source>
        <dbReference type="ARBA" id="ARBA00022840"/>
    </source>
</evidence>
<dbReference type="AlphaFoldDB" id="A0A6C0JV77"/>
<dbReference type="GO" id="GO:0005524">
    <property type="term" value="F:ATP binding"/>
    <property type="evidence" value="ECO:0007669"/>
    <property type="project" value="UniProtKB-KW"/>
</dbReference>
<dbReference type="SUPFAM" id="SSF52540">
    <property type="entry name" value="P-loop containing nucleoside triphosphate hydrolases"/>
    <property type="match status" value="1"/>
</dbReference>
<protein>
    <recommendedName>
        <fullName evidence="5">DNA mismatch repair proteins mutS family domain-containing protein</fullName>
    </recommendedName>
</protein>
<feature type="transmembrane region" description="Helical" evidence="4">
    <location>
        <begin position="132"/>
        <end position="150"/>
    </location>
</feature>
<dbReference type="GO" id="GO:0140664">
    <property type="term" value="F:ATP-dependent DNA damage sensor activity"/>
    <property type="evidence" value="ECO:0007669"/>
    <property type="project" value="InterPro"/>
</dbReference>